<dbReference type="EMBL" id="MEWR01000006">
    <property type="protein sequence ID" value="OGC82445.1"/>
    <property type="molecule type" value="Genomic_DNA"/>
</dbReference>
<sequence>MKKLFLSFISIFILISAFAFILVASLYAATGADPLGIGLENLSQADDYNNTETTSINTNRRSTIQNQVGSATTDHERTLDDTERNLNDALNNLNQAVSSYRSVNNRFLQ</sequence>
<evidence type="ECO:0000313" key="2">
    <source>
        <dbReference type="EMBL" id="OGC82445.1"/>
    </source>
</evidence>
<comment type="caution">
    <text evidence="2">The sequence shown here is derived from an EMBL/GenBank/DDBJ whole genome shotgun (WGS) entry which is preliminary data.</text>
</comment>
<feature type="coiled-coil region" evidence="1">
    <location>
        <begin position="72"/>
        <end position="99"/>
    </location>
</feature>
<organism evidence="2 3">
    <name type="scientific">Candidatus Abawacabacteria bacterium RBG_16_42_10</name>
    <dbReference type="NCBI Taxonomy" id="1817814"/>
    <lineage>
        <taxon>Bacteria</taxon>
        <taxon>Candidatus Abawacaibacteriota</taxon>
    </lineage>
</organism>
<proteinExistence type="predicted"/>
<dbReference type="STRING" id="1817814.A2V81_00045"/>
<protein>
    <submittedName>
        <fullName evidence="2">Uncharacterized protein</fullName>
    </submittedName>
</protein>
<name>A0A1F4XL69_9BACT</name>
<dbReference type="AlphaFoldDB" id="A0A1F4XL69"/>
<evidence type="ECO:0000313" key="3">
    <source>
        <dbReference type="Proteomes" id="UP000177614"/>
    </source>
</evidence>
<reference evidence="2 3" key="1">
    <citation type="journal article" date="2016" name="Nat. Commun.">
        <title>Thousands of microbial genomes shed light on interconnected biogeochemical processes in an aquifer system.</title>
        <authorList>
            <person name="Anantharaman K."/>
            <person name="Brown C.T."/>
            <person name="Hug L.A."/>
            <person name="Sharon I."/>
            <person name="Castelle C.J."/>
            <person name="Probst A.J."/>
            <person name="Thomas B.C."/>
            <person name="Singh A."/>
            <person name="Wilkins M.J."/>
            <person name="Karaoz U."/>
            <person name="Brodie E.L."/>
            <person name="Williams K.H."/>
            <person name="Hubbard S.S."/>
            <person name="Banfield J.F."/>
        </authorList>
    </citation>
    <scope>NUCLEOTIDE SEQUENCE [LARGE SCALE GENOMIC DNA]</scope>
</reference>
<keyword evidence="1" id="KW-0175">Coiled coil</keyword>
<accession>A0A1F4XL69</accession>
<evidence type="ECO:0000256" key="1">
    <source>
        <dbReference type="SAM" id="Coils"/>
    </source>
</evidence>
<gene>
    <name evidence="2" type="ORF">A2V81_00045</name>
</gene>
<dbReference type="Proteomes" id="UP000177614">
    <property type="component" value="Unassembled WGS sequence"/>
</dbReference>